<dbReference type="RefSeq" id="WP_064551130.1">
    <property type="nucleotide sequence ID" value="NZ_LXMA01000012.1"/>
</dbReference>
<feature type="binding site" evidence="3">
    <location>
        <begin position="7"/>
        <end position="20"/>
    </location>
    <ligand>
        <name>ATP</name>
        <dbReference type="ChEBI" id="CHEBI:30616"/>
    </ligand>
</feature>
<evidence type="ECO:0000256" key="1">
    <source>
        <dbReference type="ARBA" id="ARBA00022598"/>
    </source>
</evidence>
<evidence type="ECO:0000256" key="2">
    <source>
        <dbReference type="ARBA" id="ARBA00022694"/>
    </source>
</evidence>
<dbReference type="EMBL" id="LXMA01000012">
    <property type="protein sequence ID" value="OAT73471.1"/>
    <property type="molecule type" value="Genomic_DNA"/>
</dbReference>
<comment type="similarity">
    <text evidence="3">Belongs to the TmcAL family.</text>
</comment>
<dbReference type="PANTHER" id="PTHR37825">
    <property type="entry name" value="TRNA(MET) CYTIDINE ACETATE LIGASE"/>
    <property type="match status" value="1"/>
</dbReference>
<dbReference type="Proteomes" id="UP000078290">
    <property type="component" value="Unassembled WGS sequence"/>
</dbReference>
<dbReference type="GO" id="GO:0016879">
    <property type="term" value="F:ligase activity, forming carbon-nitrogen bonds"/>
    <property type="evidence" value="ECO:0007669"/>
    <property type="project" value="UniProtKB-UniRule"/>
</dbReference>
<feature type="binding site" evidence="3">
    <location>
        <position position="160"/>
    </location>
    <ligand>
        <name>ATP</name>
        <dbReference type="ChEBI" id="CHEBI:30616"/>
    </ligand>
</feature>
<dbReference type="SUPFAM" id="SSF52374">
    <property type="entry name" value="Nucleotidylyl transferase"/>
    <property type="match status" value="1"/>
</dbReference>
<dbReference type="NCBIfam" id="NF010191">
    <property type="entry name" value="PRK13670.1"/>
    <property type="match status" value="1"/>
</dbReference>
<keyword evidence="1 3" id="KW-0436">Ligase</keyword>
<keyword evidence="3" id="KW-0067">ATP-binding</keyword>
<keyword evidence="3" id="KW-0963">Cytoplasm</keyword>
<sequence>MKAVGIIVEYNPFHNGHLYHLQETKKQTGADCIIAVMSGNFLQRGEPALVSKWARTKMALSAGVDIVIELPYAFAVQSAERFASGAVALLHSLYCEEICFGSESGNIKAFTDAAKTLLERKLQHDSYVQKALKKGVSYPRANAEAWKQLDDVSLDLSKPNNVLGLAYVTAILQKQIPITPRTIRRIASGYHDETFSHPSIASATSLRKAMQGSIAQLETIAPYIPAATKQALKQYYDTYGMFHEWEAYFPLLKYRIMTAEEEELRQIAGVDEGIEHRLKQEIVAAPTFSAFMNALKTKRYTWTRLQRTCTHILTNFTKEQQKKAETPTYIRLLGMSSNGRHYLQHVKKLLPLPLVTKMSRLKHDPIYQQEKKAAFAYAAIFPEPVRTNALKEEYATPPIQQ</sequence>
<evidence type="ECO:0000313" key="5">
    <source>
        <dbReference type="Proteomes" id="UP000078290"/>
    </source>
</evidence>
<dbReference type="InterPro" id="IPR008513">
    <property type="entry name" value="tRNA(Met)_cyd_acetate_ligase"/>
</dbReference>
<evidence type="ECO:0000256" key="3">
    <source>
        <dbReference type="HAMAP-Rule" id="MF_01539"/>
    </source>
</evidence>
<dbReference type="HAMAP" id="MF_01539">
    <property type="entry name" value="TmcAL"/>
    <property type="match status" value="1"/>
</dbReference>
<dbReference type="PANTHER" id="PTHR37825:SF1">
    <property type="entry name" value="TRNA(MET) CYTIDINE ACETATE LIGASE"/>
    <property type="match status" value="1"/>
</dbReference>
<feature type="binding site" evidence="3">
    <location>
        <begin position="185"/>
        <end position="186"/>
    </location>
    <ligand>
        <name>ATP</name>
        <dbReference type="ChEBI" id="CHEBI:30616"/>
    </ligand>
</feature>
<dbReference type="GO" id="GO:0005524">
    <property type="term" value="F:ATP binding"/>
    <property type="evidence" value="ECO:0007669"/>
    <property type="project" value="UniProtKB-KW"/>
</dbReference>
<feature type="binding site" evidence="3">
    <location>
        <position position="101"/>
    </location>
    <ligand>
        <name>ATP</name>
        <dbReference type="ChEBI" id="CHEBI:30616"/>
    </ligand>
</feature>
<accession>A0A1B7KTS7</accession>
<comment type="catalytic activity">
    <reaction evidence="3">
        <text>cytidine(34) in elongator tRNA(Met) + acetate + ATP = N(4)-acetylcytidine(34) in elongator tRNA(Met) + AMP + diphosphate</text>
        <dbReference type="Rhea" id="RHEA:58144"/>
        <dbReference type="Rhea" id="RHEA-COMP:10693"/>
        <dbReference type="Rhea" id="RHEA-COMP:10694"/>
        <dbReference type="ChEBI" id="CHEBI:30089"/>
        <dbReference type="ChEBI" id="CHEBI:30616"/>
        <dbReference type="ChEBI" id="CHEBI:33019"/>
        <dbReference type="ChEBI" id="CHEBI:74900"/>
        <dbReference type="ChEBI" id="CHEBI:82748"/>
        <dbReference type="ChEBI" id="CHEBI:456215"/>
    </reaction>
</comment>
<comment type="caution">
    <text evidence="4">The sequence shown here is derived from an EMBL/GenBank/DDBJ whole genome shotgun (WGS) entry which is preliminary data.</text>
</comment>
<dbReference type="GO" id="GO:0005737">
    <property type="term" value="C:cytoplasm"/>
    <property type="evidence" value="ECO:0007669"/>
    <property type="project" value="UniProtKB-SubCell"/>
</dbReference>
<dbReference type="OrthoDB" id="9769796at2"/>
<comment type="subcellular location">
    <subcellularLocation>
        <location evidence="3">Cytoplasm</location>
    </subcellularLocation>
</comment>
<comment type="function">
    <text evidence="3">Catalyzes the formation of N(4)-acetylcytidine (ac(4)C) at the wobble position of elongator tRNA(Met), using acetate and ATP as substrates. First activates an acetate ion to form acetyladenylate (Ac-AMP) and then transfers the acetyl group to tRNA to form ac(4)C34.</text>
</comment>
<dbReference type="Pfam" id="PF05636">
    <property type="entry name" value="HIGH_NTase1"/>
    <property type="match status" value="1"/>
</dbReference>
<keyword evidence="3" id="KW-0694">RNA-binding</keyword>
<dbReference type="EC" id="6.3.4.-" evidence="3"/>
<dbReference type="InterPro" id="IPR014729">
    <property type="entry name" value="Rossmann-like_a/b/a_fold"/>
</dbReference>
<name>A0A1B7KTS7_PARTM</name>
<dbReference type="GO" id="GO:0000049">
    <property type="term" value="F:tRNA binding"/>
    <property type="evidence" value="ECO:0007669"/>
    <property type="project" value="UniProtKB-KW"/>
</dbReference>
<keyword evidence="3" id="KW-0547">Nucleotide-binding</keyword>
<evidence type="ECO:0000313" key="4">
    <source>
        <dbReference type="EMBL" id="OAT73471.1"/>
    </source>
</evidence>
<dbReference type="GO" id="GO:0006400">
    <property type="term" value="P:tRNA modification"/>
    <property type="evidence" value="ECO:0007669"/>
    <property type="project" value="UniProtKB-UniRule"/>
</dbReference>
<keyword evidence="2 3" id="KW-0819">tRNA processing</keyword>
<protein>
    <recommendedName>
        <fullName evidence="3">tRNA(Met) cytidine acetate ligase</fullName>
        <ecNumber evidence="3">6.3.4.-</ecNumber>
    </recommendedName>
</protein>
<dbReference type="Gene3D" id="3.40.50.620">
    <property type="entry name" value="HUPs"/>
    <property type="match status" value="1"/>
</dbReference>
<reference evidence="5" key="1">
    <citation type="submission" date="2016-05" db="EMBL/GenBank/DDBJ databases">
        <authorList>
            <person name="Wang W."/>
            <person name="Zhu L."/>
        </authorList>
    </citation>
    <scope>NUCLEOTIDE SEQUENCE [LARGE SCALE GENOMIC DNA]</scope>
    <source>
        <strain evidence="5">W-2</strain>
    </source>
</reference>
<organism evidence="4 5">
    <name type="scientific">Parageobacillus thermoglucosidasius</name>
    <name type="common">Geobacillus thermoglucosidasius</name>
    <dbReference type="NCBI Taxonomy" id="1426"/>
    <lineage>
        <taxon>Bacteria</taxon>
        <taxon>Bacillati</taxon>
        <taxon>Bacillota</taxon>
        <taxon>Bacilli</taxon>
        <taxon>Bacillales</taxon>
        <taxon>Anoxybacillaceae</taxon>
        <taxon>Parageobacillus</taxon>
    </lineage>
</organism>
<gene>
    <name evidence="3" type="primary">tmcAL</name>
    <name evidence="4" type="ORF">A7K69_05680</name>
</gene>
<dbReference type="AlphaFoldDB" id="A0A1B7KTS7"/>
<proteinExistence type="inferred from homology"/>
<keyword evidence="3" id="KW-0820">tRNA-binding</keyword>